<keyword evidence="1" id="KW-1133">Transmembrane helix</keyword>
<feature type="transmembrane region" description="Helical" evidence="1">
    <location>
        <begin position="52"/>
        <end position="79"/>
    </location>
</feature>
<dbReference type="AlphaFoldDB" id="A0A9W8X5K0"/>
<accession>A0A9W8X5K0</accession>
<sequence>MSVEDFDLVLGIGELSNVASLMLRSLPWFPALHWRTLKRSSQLPKTRRSSSYLTAVFCSVWLLINIGSQILVALLSLFWPVDSYQCPLLSYGTVSVADLSQWKSSFDDSGRPQVVSSDRNDTYMETAWMYGAEAANWESFSSHENITDLSDLPGTPIYYDKARDVWEYRFFYRNLVLPYGEYLISNRSVQANASCEQMEVQGTVDWNKTESDYYTIESRHPGEKQWTSYLVYEWTSYGTSWSASSYESCGPRCTSLMVLHVPGSISRNSTHPSLWFCNNTVSEITRPELEQGLTINDNDEKVYGTDDFARIAAGAIAWTGNNRPSSASIDDNVFMSEGVQSRTYFQNTTWGPGADATTEDIERLLMRCTTGAIAAFDDHGVRHDIKINDLVCPKNSQQLNVDWPYILSILGGICAIQLAALICLIVFANRAIIRDESFLSTAMLLRPVVDTIKDEPGATAMKGRDIRDHPKLRYRRIRYGYKENADGEPHEIAVFFQGRDPSEIPTKWASGRYR</sequence>
<proteinExistence type="predicted"/>
<name>A0A9W8X5K0_9PLEO</name>
<dbReference type="OrthoDB" id="3596604at2759"/>
<protein>
    <submittedName>
        <fullName evidence="2">Uncharacterized protein</fullName>
    </submittedName>
</protein>
<evidence type="ECO:0000313" key="3">
    <source>
        <dbReference type="Proteomes" id="UP001140562"/>
    </source>
</evidence>
<reference evidence="2" key="1">
    <citation type="submission" date="2022-10" db="EMBL/GenBank/DDBJ databases">
        <title>Tapping the CABI collections for fungal endophytes: first genome assemblies for Collariella, Neodidymelliopsis, Ascochyta clinopodiicola, Didymella pomorum, Didymosphaeria variabile, Neocosmospora piperis and Neocucurbitaria cava.</title>
        <authorList>
            <person name="Hill R."/>
        </authorList>
    </citation>
    <scope>NUCLEOTIDE SEQUENCE</scope>
    <source>
        <strain evidence="2">IMI 360193</strain>
    </source>
</reference>
<feature type="transmembrane region" description="Helical" evidence="1">
    <location>
        <begin position="12"/>
        <end position="31"/>
    </location>
</feature>
<keyword evidence="3" id="KW-1185">Reference proteome</keyword>
<organism evidence="2 3">
    <name type="scientific">Didymella glomerata</name>
    <dbReference type="NCBI Taxonomy" id="749621"/>
    <lineage>
        <taxon>Eukaryota</taxon>
        <taxon>Fungi</taxon>
        <taxon>Dikarya</taxon>
        <taxon>Ascomycota</taxon>
        <taxon>Pezizomycotina</taxon>
        <taxon>Dothideomycetes</taxon>
        <taxon>Pleosporomycetidae</taxon>
        <taxon>Pleosporales</taxon>
        <taxon>Pleosporineae</taxon>
        <taxon>Didymellaceae</taxon>
        <taxon>Didymella</taxon>
    </lineage>
</organism>
<dbReference type="Proteomes" id="UP001140562">
    <property type="component" value="Unassembled WGS sequence"/>
</dbReference>
<keyword evidence="1" id="KW-0472">Membrane</keyword>
<dbReference type="EMBL" id="JAPEUV010000014">
    <property type="protein sequence ID" value="KAJ4340801.1"/>
    <property type="molecule type" value="Genomic_DNA"/>
</dbReference>
<feature type="transmembrane region" description="Helical" evidence="1">
    <location>
        <begin position="403"/>
        <end position="428"/>
    </location>
</feature>
<evidence type="ECO:0000313" key="2">
    <source>
        <dbReference type="EMBL" id="KAJ4340801.1"/>
    </source>
</evidence>
<comment type="caution">
    <text evidence="2">The sequence shown here is derived from an EMBL/GenBank/DDBJ whole genome shotgun (WGS) entry which is preliminary data.</text>
</comment>
<gene>
    <name evidence="2" type="ORF">N0V87_002153</name>
</gene>
<keyword evidence="1" id="KW-0812">Transmembrane</keyword>
<evidence type="ECO:0000256" key="1">
    <source>
        <dbReference type="SAM" id="Phobius"/>
    </source>
</evidence>